<dbReference type="InterPro" id="IPR039542">
    <property type="entry name" value="Erv_N"/>
</dbReference>
<keyword evidence="5" id="KW-0256">Endoplasmic reticulum</keyword>
<dbReference type="AlphaFoldDB" id="F0ZQW2"/>
<evidence type="ECO:0000256" key="6">
    <source>
        <dbReference type="SAM" id="MobiDB-lite"/>
    </source>
</evidence>
<feature type="transmembrane region" description="Helical" evidence="5">
    <location>
        <begin position="56"/>
        <end position="79"/>
    </location>
</feature>
<evidence type="ECO:0000256" key="4">
    <source>
        <dbReference type="ARBA" id="ARBA00023136"/>
    </source>
</evidence>
<comment type="subcellular location">
    <subcellularLocation>
        <location evidence="5">Endoplasmic reticulum membrane</location>
        <topology evidence="5">Multi-pass membrane protein</topology>
    </subcellularLocation>
    <subcellularLocation>
        <location evidence="5">Endoplasmic reticulum-Golgi intermediate compartment membrane</location>
        <topology evidence="5">Multi-pass membrane protein</topology>
    </subcellularLocation>
    <subcellularLocation>
        <location evidence="5">Golgi apparatus membrane</location>
        <topology evidence="5">Multi-pass membrane protein</topology>
    </subcellularLocation>
    <subcellularLocation>
        <location evidence="1">Membrane</location>
    </subcellularLocation>
</comment>
<dbReference type="EMBL" id="GL871131">
    <property type="protein sequence ID" value="EGC33688.1"/>
    <property type="molecule type" value="Genomic_DNA"/>
</dbReference>
<dbReference type="KEGG" id="dpp:DICPUDRAFT_80570"/>
<evidence type="ECO:0000313" key="9">
    <source>
        <dbReference type="EMBL" id="EGC33688.1"/>
    </source>
</evidence>
<dbReference type="GO" id="GO:0030134">
    <property type="term" value="C:COPII-coated ER to Golgi transport vesicle"/>
    <property type="evidence" value="ECO:0000318"/>
    <property type="project" value="GO_Central"/>
</dbReference>
<sequence>MFDSPPQTSPPPPPIHTTTNRHRNINNNNNIWLEKVKLFDFYPKVDDDVPRQKSTFGGVVTVVCLLITAYLLISEIYFFTFPVREHSLKVDVTRGNRLPINIDIHFPRLVCTDITIDVVDGIDGKPIKDAAYQIVKERLDSKGVPFAKGVALAGKKGIFSSRCTECEFPKQKKGSSVFFRQKCCNSCDDLREYYRLNRIPQNFADDAPQCLIERPIQDDEGCRIYGSLQVQKMKGDFHILAGLSADESHDGHAHHVHRITKENIGRVTQFNITHHIHKFSFGDDIDGLINPLEGFGIVAQSLAVQNYYIQVVPAIYKKNDYVLETNQYSYTYDYRNVNVFNLGRIFPGIYFKYDMSPLMIEVDQTSKPIVELITSICAIGGGIFYISI</sequence>
<gene>
    <name evidence="9" type="ORF">DICPUDRAFT_80570</name>
</gene>
<dbReference type="GO" id="GO:0000139">
    <property type="term" value="C:Golgi membrane"/>
    <property type="evidence" value="ECO:0007669"/>
    <property type="project" value="UniProtKB-SubCell"/>
</dbReference>
<dbReference type="VEuPathDB" id="AmoebaDB:DICPUDRAFT_80570"/>
<protein>
    <recommendedName>
        <fullName evidence="5">Endoplasmic reticulum-Golgi intermediate compartment protein</fullName>
    </recommendedName>
</protein>
<dbReference type="RefSeq" id="XP_003289807.1">
    <property type="nucleotide sequence ID" value="XM_003289759.1"/>
</dbReference>
<feature type="region of interest" description="Disordered" evidence="6">
    <location>
        <begin position="1"/>
        <end position="22"/>
    </location>
</feature>
<keyword evidence="5" id="KW-0333">Golgi apparatus</keyword>
<dbReference type="Pfam" id="PF07970">
    <property type="entry name" value="COPIIcoated_ERV"/>
    <property type="match status" value="1"/>
</dbReference>
<comment type="caution">
    <text evidence="5">Lacks conserved residue(s) required for the propagation of feature annotation.</text>
</comment>
<keyword evidence="5" id="KW-0931">ER-Golgi transport</keyword>
<feature type="domain" description="Endoplasmic reticulum vesicle transporter N-terminal" evidence="8">
    <location>
        <begin position="37"/>
        <end position="121"/>
    </location>
</feature>
<evidence type="ECO:0000256" key="5">
    <source>
        <dbReference type="RuleBase" id="RU369013"/>
    </source>
</evidence>
<dbReference type="GO" id="GO:0005789">
    <property type="term" value="C:endoplasmic reticulum membrane"/>
    <property type="evidence" value="ECO:0007669"/>
    <property type="project" value="UniProtKB-SubCell"/>
</dbReference>
<feature type="domain" description="Endoplasmic reticulum vesicle transporter C-terminal" evidence="7">
    <location>
        <begin position="181"/>
        <end position="386"/>
    </location>
</feature>
<evidence type="ECO:0000313" key="10">
    <source>
        <dbReference type="Proteomes" id="UP000001064"/>
    </source>
</evidence>
<comment type="similarity">
    <text evidence="5">Belongs to the ERGIC family.</text>
</comment>
<name>F0ZQW2_DICPU</name>
<keyword evidence="2 5" id="KW-0812">Transmembrane</keyword>
<dbReference type="GO" id="GO:0005783">
    <property type="term" value="C:endoplasmic reticulum"/>
    <property type="evidence" value="ECO:0000318"/>
    <property type="project" value="GO_Central"/>
</dbReference>
<dbReference type="InParanoid" id="F0ZQW2"/>
<comment type="function">
    <text evidence="5">Plays a role in transport between endoplasmic reticulum and Golgi.</text>
</comment>
<dbReference type="GO" id="GO:0033116">
    <property type="term" value="C:endoplasmic reticulum-Golgi intermediate compartment membrane"/>
    <property type="evidence" value="ECO:0007669"/>
    <property type="project" value="UniProtKB-SubCell"/>
</dbReference>
<keyword evidence="3 5" id="KW-1133">Transmembrane helix</keyword>
<dbReference type="GeneID" id="10503225"/>
<dbReference type="InterPro" id="IPR045888">
    <property type="entry name" value="Erv"/>
</dbReference>
<evidence type="ECO:0000259" key="7">
    <source>
        <dbReference type="Pfam" id="PF07970"/>
    </source>
</evidence>
<dbReference type="eggNOG" id="KOG2667">
    <property type="taxonomic scope" value="Eukaryota"/>
</dbReference>
<dbReference type="Proteomes" id="UP000001064">
    <property type="component" value="Unassembled WGS sequence"/>
</dbReference>
<dbReference type="STRING" id="5786.F0ZQW2"/>
<evidence type="ECO:0000259" key="8">
    <source>
        <dbReference type="Pfam" id="PF13850"/>
    </source>
</evidence>
<organism evidence="9 10">
    <name type="scientific">Dictyostelium purpureum</name>
    <name type="common">Slime mold</name>
    <dbReference type="NCBI Taxonomy" id="5786"/>
    <lineage>
        <taxon>Eukaryota</taxon>
        <taxon>Amoebozoa</taxon>
        <taxon>Evosea</taxon>
        <taxon>Eumycetozoa</taxon>
        <taxon>Dictyostelia</taxon>
        <taxon>Dictyosteliales</taxon>
        <taxon>Dictyosteliaceae</taxon>
        <taxon>Dictyostelium</taxon>
    </lineage>
</organism>
<dbReference type="GO" id="GO:0006888">
    <property type="term" value="P:endoplasmic reticulum to Golgi vesicle-mediated transport"/>
    <property type="evidence" value="ECO:0007669"/>
    <property type="project" value="UniProtKB-UniRule"/>
</dbReference>
<keyword evidence="5" id="KW-0813">Transport</keyword>
<accession>F0ZQW2</accession>
<keyword evidence="4 5" id="KW-0472">Membrane</keyword>
<dbReference type="OMA" id="NITHHIH"/>
<dbReference type="Pfam" id="PF13850">
    <property type="entry name" value="ERGIC_N"/>
    <property type="match status" value="1"/>
</dbReference>
<dbReference type="InterPro" id="IPR012936">
    <property type="entry name" value="Erv_C"/>
</dbReference>
<evidence type="ECO:0000256" key="2">
    <source>
        <dbReference type="ARBA" id="ARBA00022692"/>
    </source>
</evidence>
<evidence type="ECO:0000256" key="1">
    <source>
        <dbReference type="ARBA" id="ARBA00004370"/>
    </source>
</evidence>
<dbReference type="PANTHER" id="PTHR10984">
    <property type="entry name" value="ENDOPLASMIC RETICULUM-GOLGI INTERMEDIATE COMPARTMENT PROTEIN"/>
    <property type="match status" value="1"/>
</dbReference>
<dbReference type="OrthoDB" id="270930at2759"/>
<reference evidence="10" key="1">
    <citation type="journal article" date="2011" name="Genome Biol.">
        <title>Comparative genomics of the social amoebae Dictyostelium discoideum and Dictyostelium purpureum.</title>
        <authorList>
            <consortium name="US DOE Joint Genome Institute (JGI-PGF)"/>
            <person name="Sucgang R."/>
            <person name="Kuo A."/>
            <person name="Tian X."/>
            <person name="Salerno W."/>
            <person name="Parikh A."/>
            <person name="Feasley C.L."/>
            <person name="Dalin E."/>
            <person name="Tu H."/>
            <person name="Huang E."/>
            <person name="Barry K."/>
            <person name="Lindquist E."/>
            <person name="Shapiro H."/>
            <person name="Bruce D."/>
            <person name="Schmutz J."/>
            <person name="Salamov A."/>
            <person name="Fey P."/>
            <person name="Gaudet P."/>
            <person name="Anjard C."/>
            <person name="Babu M.M."/>
            <person name="Basu S."/>
            <person name="Bushmanova Y."/>
            <person name="van der Wel H."/>
            <person name="Katoh-Kurasawa M."/>
            <person name="Dinh C."/>
            <person name="Coutinho P.M."/>
            <person name="Saito T."/>
            <person name="Elias M."/>
            <person name="Schaap P."/>
            <person name="Kay R.R."/>
            <person name="Henrissat B."/>
            <person name="Eichinger L."/>
            <person name="Rivero F."/>
            <person name="Putnam N.H."/>
            <person name="West C.M."/>
            <person name="Loomis W.F."/>
            <person name="Chisholm R.L."/>
            <person name="Shaulsky G."/>
            <person name="Strassmann J.E."/>
            <person name="Queller D.C."/>
            <person name="Kuspa A."/>
            <person name="Grigoriev I.V."/>
        </authorList>
    </citation>
    <scope>NUCLEOTIDE SEQUENCE [LARGE SCALE GENOMIC DNA]</scope>
    <source>
        <strain evidence="10">QSDP1</strain>
    </source>
</reference>
<evidence type="ECO:0000256" key="3">
    <source>
        <dbReference type="ARBA" id="ARBA00022989"/>
    </source>
</evidence>
<proteinExistence type="inferred from homology"/>
<dbReference type="PANTHER" id="PTHR10984:SF29">
    <property type="entry name" value="ENDOPLASMIC RETICULUM-GOLGI INTERMEDIATE COMPARTMENT PROTEIN"/>
    <property type="match status" value="1"/>
</dbReference>
<keyword evidence="10" id="KW-1185">Reference proteome</keyword>